<protein>
    <submittedName>
        <fullName evidence="1">Uncharacterized protein</fullName>
    </submittedName>
</protein>
<dbReference type="Proteomes" id="UP000254070">
    <property type="component" value="Unassembled WGS sequence"/>
</dbReference>
<gene>
    <name evidence="1" type="ORF">NCTC8129_02094</name>
</gene>
<name>A0A377KLM4_9ENTE</name>
<sequence length="199" mass="22486">MMSKIEGIILICLTFLIIGFSEYAFADIAISERGQNRTMTKKLTIEETTNEVSQTFFIDSNVPLTETEKHELLERIHESRRQLLPRATGVALTYFIIRSGNTTNCELLTRFNATSSIKTIWWDQVKVQNLDLINKQTYATFRSVLRSLDANRYGTERIGHLSIPLGETRGYVTTTGTMVDSMKDGWGTLMNFSGGATIN</sequence>
<evidence type="ECO:0000313" key="1">
    <source>
        <dbReference type="EMBL" id="STP29863.1"/>
    </source>
</evidence>
<accession>A0A377KLM4</accession>
<reference evidence="1 2" key="1">
    <citation type="submission" date="2018-06" db="EMBL/GenBank/DDBJ databases">
        <authorList>
            <consortium name="Pathogen Informatics"/>
            <person name="Doyle S."/>
        </authorList>
    </citation>
    <scope>NUCLEOTIDE SEQUENCE [LARGE SCALE GENOMIC DNA]</scope>
    <source>
        <strain evidence="1 2">NCTC8129</strain>
    </source>
</reference>
<evidence type="ECO:0000313" key="2">
    <source>
        <dbReference type="Proteomes" id="UP000254070"/>
    </source>
</evidence>
<dbReference type="AlphaFoldDB" id="A0A377KLM4"/>
<dbReference type="EMBL" id="UGIF01000002">
    <property type="protein sequence ID" value="STP29863.1"/>
    <property type="molecule type" value="Genomic_DNA"/>
</dbReference>
<proteinExistence type="predicted"/>
<organism evidence="1 2">
    <name type="scientific">Enterococcus durans</name>
    <dbReference type="NCBI Taxonomy" id="53345"/>
    <lineage>
        <taxon>Bacteria</taxon>
        <taxon>Bacillati</taxon>
        <taxon>Bacillota</taxon>
        <taxon>Bacilli</taxon>
        <taxon>Lactobacillales</taxon>
        <taxon>Enterococcaceae</taxon>
        <taxon>Enterococcus</taxon>
    </lineage>
</organism>